<dbReference type="AlphaFoldDB" id="A0A1M7EYA5"/>
<reference evidence="14 17" key="2">
    <citation type="submission" date="2019-07" db="EMBL/GenBank/DDBJ databases">
        <title>Whole genome shotgun sequence of Halomonas cupida NBRC 102219.</title>
        <authorList>
            <person name="Hosoyama A."/>
            <person name="Uohara A."/>
            <person name="Ohji S."/>
            <person name="Ichikawa N."/>
        </authorList>
    </citation>
    <scope>NUCLEOTIDE SEQUENCE [LARGE SCALE GENOMIC DNA]</scope>
    <source>
        <strain evidence="14 17">NBRC 102219</strain>
    </source>
</reference>
<dbReference type="EMBL" id="FRCA01000004">
    <property type="protein sequence ID" value="SHL96703.1"/>
    <property type="molecule type" value="Genomic_DNA"/>
</dbReference>
<dbReference type="PANTHER" id="PTHR45436:SF5">
    <property type="entry name" value="SENSOR HISTIDINE KINASE TRCS"/>
    <property type="match status" value="1"/>
</dbReference>
<feature type="domain" description="HAMP" evidence="13">
    <location>
        <begin position="180"/>
        <end position="231"/>
    </location>
</feature>
<evidence type="ECO:0000256" key="5">
    <source>
        <dbReference type="ARBA" id="ARBA00022679"/>
    </source>
</evidence>
<keyword evidence="10 11" id="KW-0472">Membrane</keyword>
<dbReference type="GO" id="GO:0000155">
    <property type="term" value="F:phosphorelay sensor kinase activity"/>
    <property type="evidence" value="ECO:0007669"/>
    <property type="project" value="InterPro"/>
</dbReference>
<evidence type="ECO:0000259" key="12">
    <source>
        <dbReference type="PROSITE" id="PS50109"/>
    </source>
</evidence>
<dbReference type="STRING" id="44933.SAMN05660971_01848"/>
<comment type="subcellular location">
    <subcellularLocation>
        <location evidence="2">Membrane</location>
    </subcellularLocation>
</comment>
<feature type="transmembrane region" description="Helical" evidence="11">
    <location>
        <begin position="12"/>
        <end position="35"/>
    </location>
</feature>
<keyword evidence="17" id="KW-1185">Reference proteome</keyword>
<evidence type="ECO:0000256" key="8">
    <source>
        <dbReference type="ARBA" id="ARBA00022989"/>
    </source>
</evidence>
<proteinExistence type="predicted"/>
<dbReference type="InterPro" id="IPR036097">
    <property type="entry name" value="HisK_dim/P_sf"/>
</dbReference>
<organism evidence="15 16">
    <name type="scientific">Halomonas cupida</name>
    <dbReference type="NCBI Taxonomy" id="44933"/>
    <lineage>
        <taxon>Bacteria</taxon>
        <taxon>Pseudomonadati</taxon>
        <taxon>Pseudomonadota</taxon>
        <taxon>Gammaproteobacteria</taxon>
        <taxon>Oceanospirillales</taxon>
        <taxon>Halomonadaceae</taxon>
        <taxon>Halomonas</taxon>
    </lineage>
</organism>
<keyword evidence="7 15" id="KW-0418">Kinase</keyword>
<protein>
    <recommendedName>
        <fullName evidence="3">histidine kinase</fullName>
        <ecNumber evidence="3">2.7.13.3</ecNumber>
    </recommendedName>
</protein>
<dbReference type="Pfam" id="PF02518">
    <property type="entry name" value="HATPase_c"/>
    <property type="match status" value="1"/>
</dbReference>
<dbReference type="PROSITE" id="PS50109">
    <property type="entry name" value="HIS_KIN"/>
    <property type="match status" value="1"/>
</dbReference>
<dbReference type="EMBL" id="BJXU01000039">
    <property type="protein sequence ID" value="GEN23317.1"/>
    <property type="molecule type" value="Genomic_DNA"/>
</dbReference>
<dbReference type="PRINTS" id="PR00344">
    <property type="entry name" value="BCTRLSENSOR"/>
</dbReference>
<dbReference type="SUPFAM" id="SSF47384">
    <property type="entry name" value="Homodimeric domain of signal transducing histidine kinase"/>
    <property type="match status" value="1"/>
</dbReference>
<dbReference type="InterPro" id="IPR003594">
    <property type="entry name" value="HATPase_dom"/>
</dbReference>
<evidence type="ECO:0000256" key="10">
    <source>
        <dbReference type="ARBA" id="ARBA00023136"/>
    </source>
</evidence>
<evidence type="ECO:0000256" key="3">
    <source>
        <dbReference type="ARBA" id="ARBA00012438"/>
    </source>
</evidence>
<dbReference type="Gene3D" id="1.10.287.130">
    <property type="match status" value="1"/>
</dbReference>
<evidence type="ECO:0000259" key="13">
    <source>
        <dbReference type="PROSITE" id="PS50885"/>
    </source>
</evidence>
<reference evidence="15 16" key="1">
    <citation type="submission" date="2016-11" db="EMBL/GenBank/DDBJ databases">
        <authorList>
            <person name="Jaros S."/>
            <person name="Januszkiewicz K."/>
            <person name="Wedrychowicz H."/>
        </authorList>
    </citation>
    <scope>NUCLEOTIDE SEQUENCE [LARGE SCALE GENOMIC DNA]</scope>
    <source>
        <strain evidence="15 16">DSM 4740</strain>
    </source>
</reference>
<dbReference type="SUPFAM" id="SSF55874">
    <property type="entry name" value="ATPase domain of HSP90 chaperone/DNA topoisomerase II/histidine kinase"/>
    <property type="match status" value="1"/>
</dbReference>
<dbReference type="SMART" id="SM00387">
    <property type="entry name" value="HATPase_c"/>
    <property type="match status" value="1"/>
</dbReference>
<dbReference type="Proteomes" id="UP000184123">
    <property type="component" value="Unassembled WGS sequence"/>
</dbReference>
<dbReference type="RefSeq" id="WP_234986848.1">
    <property type="nucleotide sequence ID" value="NZ_BJXU01000039.1"/>
</dbReference>
<feature type="transmembrane region" description="Helical" evidence="11">
    <location>
        <begin position="156"/>
        <end position="179"/>
    </location>
</feature>
<evidence type="ECO:0000313" key="14">
    <source>
        <dbReference type="EMBL" id="GEN23317.1"/>
    </source>
</evidence>
<dbReference type="EC" id="2.7.13.3" evidence="3"/>
<evidence type="ECO:0000256" key="4">
    <source>
        <dbReference type="ARBA" id="ARBA00022553"/>
    </source>
</evidence>
<evidence type="ECO:0000256" key="2">
    <source>
        <dbReference type="ARBA" id="ARBA00004370"/>
    </source>
</evidence>
<comment type="catalytic activity">
    <reaction evidence="1">
        <text>ATP + protein L-histidine = ADP + protein N-phospho-L-histidine.</text>
        <dbReference type="EC" id="2.7.13.3"/>
    </reaction>
</comment>
<evidence type="ECO:0000256" key="1">
    <source>
        <dbReference type="ARBA" id="ARBA00000085"/>
    </source>
</evidence>
<name>A0A1M7EYA5_9GAMM</name>
<evidence type="ECO:0000256" key="9">
    <source>
        <dbReference type="ARBA" id="ARBA00023012"/>
    </source>
</evidence>
<dbReference type="GO" id="GO:0005886">
    <property type="term" value="C:plasma membrane"/>
    <property type="evidence" value="ECO:0007669"/>
    <property type="project" value="TreeGrafter"/>
</dbReference>
<dbReference type="InterPro" id="IPR050428">
    <property type="entry name" value="TCS_sensor_his_kinase"/>
</dbReference>
<feature type="domain" description="Histidine kinase" evidence="12">
    <location>
        <begin position="239"/>
        <end position="439"/>
    </location>
</feature>
<evidence type="ECO:0000256" key="7">
    <source>
        <dbReference type="ARBA" id="ARBA00022777"/>
    </source>
</evidence>
<evidence type="ECO:0000256" key="6">
    <source>
        <dbReference type="ARBA" id="ARBA00022692"/>
    </source>
</evidence>
<keyword evidence="4" id="KW-0597">Phosphoprotein</keyword>
<dbReference type="PANTHER" id="PTHR45436">
    <property type="entry name" value="SENSOR HISTIDINE KINASE YKOH"/>
    <property type="match status" value="1"/>
</dbReference>
<evidence type="ECO:0000313" key="15">
    <source>
        <dbReference type="EMBL" id="SHL96703.1"/>
    </source>
</evidence>
<dbReference type="Gene3D" id="3.30.565.10">
    <property type="entry name" value="Histidine kinase-like ATPase, C-terminal domain"/>
    <property type="match status" value="1"/>
</dbReference>
<dbReference type="InterPro" id="IPR036890">
    <property type="entry name" value="HATPase_C_sf"/>
</dbReference>
<keyword evidence="6 11" id="KW-0812">Transmembrane</keyword>
<dbReference type="InterPro" id="IPR005467">
    <property type="entry name" value="His_kinase_dom"/>
</dbReference>
<dbReference type="InterPro" id="IPR003660">
    <property type="entry name" value="HAMP_dom"/>
</dbReference>
<evidence type="ECO:0000313" key="16">
    <source>
        <dbReference type="Proteomes" id="UP000184123"/>
    </source>
</evidence>
<accession>A0A1M7EYA5</accession>
<evidence type="ECO:0000313" key="17">
    <source>
        <dbReference type="Proteomes" id="UP000321726"/>
    </source>
</evidence>
<gene>
    <name evidence="14" type="ORF">HCU01_12660</name>
    <name evidence="15" type="ORF">SAMN05660971_01848</name>
</gene>
<evidence type="ECO:0000256" key="11">
    <source>
        <dbReference type="SAM" id="Phobius"/>
    </source>
</evidence>
<sequence length="444" mass="49821">MFRIDLRSLRTRLLLWLSGIALLVVGATWILHGILLADLARDFLGDRLAREADHAIEILEQERPAAREARESSQSQYRILHHLYVLRVGEQVTASDDQLLQTLTPLLNEADDAVVEVRNGEQHLLVYRRHFRLAGNTGVLLLGEDFSRVEAGLGRLHWWVAGIAAGVLMLLVVLNLLAINGGLIPLSRIRDELEALQTGQRERLSTDVPSELDRLVAQFNHFLDEIDRRLKRSRDSVANLSHALKTPLAAVTQVLRGERPIDAQRRLKLVQRLEDVHMQLDAELRRARIAGPHAGRLGNLERDSTRLIEMFRSLYPQKRFHLALPDAADRPVPIESQDLSEMLGIVLDNAGKWASHEVHCHLEAARDISITVEDDGPGVADEDLSRLGQRGMRLDEQSPGYGLGLSILRQLVARYSGRVWFESRCGAGLRVKITIPVKEGGIQP</sequence>
<keyword evidence="9" id="KW-0902">Two-component regulatory system</keyword>
<dbReference type="InterPro" id="IPR004358">
    <property type="entry name" value="Sig_transdc_His_kin-like_C"/>
</dbReference>
<keyword evidence="8 11" id="KW-1133">Transmembrane helix</keyword>
<dbReference type="Proteomes" id="UP000321726">
    <property type="component" value="Unassembled WGS sequence"/>
</dbReference>
<dbReference type="PROSITE" id="PS50885">
    <property type="entry name" value="HAMP"/>
    <property type="match status" value="1"/>
</dbReference>
<keyword evidence="5" id="KW-0808">Transferase</keyword>